<feature type="transmembrane region" description="Helical" evidence="9">
    <location>
        <begin position="213"/>
        <end position="237"/>
    </location>
</feature>
<dbReference type="Proteomes" id="UP000663852">
    <property type="component" value="Unassembled WGS sequence"/>
</dbReference>
<evidence type="ECO:0000256" key="8">
    <source>
        <dbReference type="ARBA" id="ARBA00023224"/>
    </source>
</evidence>
<evidence type="ECO:0000256" key="9">
    <source>
        <dbReference type="SAM" id="Phobius"/>
    </source>
</evidence>
<dbReference type="SUPFAM" id="SSF81321">
    <property type="entry name" value="Family A G protein-coupled receptor-like"/>
    <property type="match status" value="1"/>
</dbReference>
<evidence type="ECO:0000256" key="4">
    <source>
        <dbReference type="ARBA" id="ARBA00022989"/>
    </source>
</evidence>
<dbReference type="EMBL" id="CAJNOJ010000735">
    <property type="protein sequence ID" value="CAF1516645.1"/>
    <property type="molecule type" value="Genomic_DNA"/>
</dbReference>
<evidence type="ECO:0000256" key="7">
    <source>
        <dbReference type="ARBA" id="ARBA00023170"/>
    </source>
</evidence>
<evidence type="ECO:0000256" key="1">
    <source>
        <dbReference type="ARBA" id="ARBA00004651"/>
    </source>
</evidence>
<evidence type="ECO:0000256" key="5">
    <source>
        <dbReference type="ARBA" id="ARBA00023040"/>
    </source>
</evidence>
<dbReference type="GO" id="GO:0007218">
    <property type="term" value="P:neuropeptide signaling pathway"/>
    <property type="evidence" value="ECO:0007669"/>
    <property type="project" value="TreeGrafter"/>
</dbReference>
<feature type="transmembrane region" description="Helical" evidence="9">
    <location>
        <begin position="252"/>
        <end position="279"/>
    </location>
</feature>
<keyword evidence="2" id="KW-1003">Cell membrane</keyword>
<reference evidence="11" key="1">
    <citation type="submission" date="2021-02" db="EMBL/GenBank/DDBJ databases">
        <authorList>
            <person name="Nowell W R."/>
        </authorList>
    </citation>
    <scope>NUCLEOTIDE SEQUENCE</scope>
</reference>
<dbReference type="GO" id="GO:0008528">
    <property type="term" value="F:G protein-coupled peptide receptor activity"/>
    <property type="evidence" value="ECO:0007669"/>
    <property type="project" value="TreeGrafter"/>
</dbReference>
<feature type="transmembrane region" description="Helical" evidence="9">
    <location>
        <begin position="315"/>
        <end position="339"/>
    </location>
</feature>
<feature type="transmembrane region" description="Helical" evidence="9">
    <location>
        <begin position="351"/>
        <end position="369"/>
    </location>
</feature>
<keyword evidence="5" id="KW-0297">G-protein coupled receptor</keyword>
<evidence type="ECO:0000256" key="3">
    <source>
        <dbReference type="ARBA" id="ARBA00022692"/>
    </source>
</evidence>
<gene>
    <name evidence="11" type="ORF">EDS130_LOCUS43600</name>
</gene>
<dbReference type="PANTHER" id="PTHR24230:SF163">
    <property type="entry name" value="CORAZONIN RECEPTOR, ISOFORM B"/>
    <property type="match status" value="1"/>
</dbReference>
<evidence type="ECO:0000259" key="10">
    <source>
        <dbReference type="PROSITE" id="PS50262"/>
    </source>
</evidence>
<feature type="domain" description="G-protein coupled receptors family 1 profile" evidence="10">
    <location>
        <begin position="149"/>
        <end position="369"/>
    </location>
</feature>
<comment type="caution">
    <text evidence="11">The sequence shown here is derived from an EMBL/GenBank/DDBJ whole genome shotgun (WGS) entry which is preliminary data.</text>
</comment>
<dbReference type="InterPro" id="IPR000276">
    <property type="entry name" value="GPCR_Rhodpsn"/>
</dbReference>
<feature type="transmembrane region" description="Helical" evidence="9">
    <location>
        <begin position="176"/>
        <end position="201"/>
    </location>
</feature>
<dbReference type="Pfam" id="PF00001">
    <property type="entry name" value="7tm_1"/>
    <property type="match status" value="1"/>
</dbReference>
<evidence type="ECO:0000256" key="2">
    <source>
        <dbReference type="ARBA" id="ARBA00022475"/>
    </source>
</evidence>
<evidence type="ECO:0000313" key="11">
    <source>
        <dbReference type="EMBL" id="CAF1516645.1"/>
    </source>
</evidence>
<keyword evidence="7" id="KW-0675">Receptor</keyword>
<keyword evidence="8" id="KW-0807">Transducer</keyword>
<dbReference type="PROSITE" id="PS50262">
    <property type="entry name" value="G_PROTEIN_RECEP_F1_2"/>
    <property type="match status" value="1"/>
</dbReference>
<keyword evidence="4 9" id="KW-1133">Transmembrane helix</keyword>
<dbReference type="PANTHER" id="PTHR24230">
    <property type="entry name" value="G-PROTEIN COUPLED RECEPTOR"/>
    <property type="match status" value="1"/>
</dbReference>
<protein>
    <recommendedName>
        <fullName evidence="10">G-protein coupled receptors family 1 profile domain-containing protein</fullName>
    </recommendedName>
</protein>
<dbReference type="InterPro" id="IPR017452">
    <property type="entry name" value="GPCR_Rhodpsn_7TM"/>
</dbReference>
<dbReference type="Gene3D" id="1.20.1070.10">
    <property type="entry name" value="Rhodopsin 7-helix transmembrane proteins"/>
    <property type="match status" value="1"/>
</dbReference>
<dbReference type="CDD" id="cd00637">
    <property type="entry name" value="7tm_classA_rhodopsin-like"/>
    <property type="match status" value="1"/>
</dbReference>
<organism evidence="11 12">
    <name type="scientific">Adineta ricciae</name>
    <name type="common">Rotifer</name>
    <dbReference type="NCBI Taxonomy" id="249248"/>
    <lineage>
        <taxon>Eukaryota</taxon>
        <taxon>Metazoa</taxon>
        <taxon>Spiralia</taxon>
        <taxon>Gnathifera</taxon>
        <taxon>Rotifera</taxon>
        <taxon>Eurotatoria</taxon>
        <taxon>Bdelloidea</taxon>
        <taxon>Adinetida</taxon>
        <taxon>Adinetidae</taxon>
        <taxon>Adineta</taxon>
    </lineage>
</organism>
<evidence type="ECO:0000256" key="6">
    <source>
        <dbReference type="ARBA" id="ARBA00023136"/>
    </source>
</evidence>
<dbReference type="GO" id="GO:0005886">
    <property type="term" value="C:plasma membrane"/>
    <property type="evidence" value="ECO:0007669"/>
    <property type="project" value="UniProtKB-SubCell"/>
</dbReference>
<keyword evidence="6 9" id="KW-0472">Membrane</keyword>
<sequence>MSRVKEVRLYGNGKAFVATHHVFCVLTTDDGRYHLLELTNGHGSSSSGSSGSRIFSYIQIHQASSGTLDGVLKLRSNTDEDAERWGAVEKTNTSWIEVQAVVDDYNGKSYDGIFRNCRTFVNKIHEILIITTIIPLKTYTSWPTHTSIHWIINKLIAIVSPEISYSAPIMCTLTNYFGIFVNCLLVHSIVIVTISRCFVTLYPTKRSFKSRSWAYLSSIIQWVFTFLSAIPILVYYYQVCFFYNDHGDDHWVWIYVLCILVVIPMVFILIFNSIIFVFVRSSTRRIRQAKIATTIPGSATLSQQHTRDVHLLKHILFLFVVFILGWGPLYIIVILPDYILAALPSWLPLPLQVPPAISCMVQIADLFIYNREIRQYLKQQIYHCLHLA</sequence>
<name>A0A815UJ31_ADIRI</name>
<dbReference type="AlphaFoldDB" id="A0A815UJ31"/>
<keyword evidence="3 9" id="KW-0812">Transmembrane</keyword>
<proteinExistence type="predicted"/>
<accession>A0A815UJ31</accession>
<comment type="subcellular location">
    <subcellularLocation>
        <location evidence="1">Cell membrane</location>
        <topology evidence="1">Multi-pass membrane protein</topology>
    </subcellularLocation>
</comment>
<evidence type="ECO:0000313" key="12">
    <source>
        <dbReference type="Proteomes" id="UP000663852"/>
    </source>
</evidence>